<protein>
    <recommendedName>
        <fullName evidence="2">Secretion system C-terminal sorting domain-containing protein</fullName>
    </recommendedName>
</protein>
<proteinExistence type="predicted"/>
<dbReference type="Pfam" id="PF18962">
    <property type="entry name" value="Por_Secre_tail"/>
    <property type="match status" value="1"/>
</dbReference>
<evidence type="ECO:0000313" key="4">
    <source>
        <dbReference type="Proteomes" id="UP000837932"/>
    </source>
</evidence>
<feature type="domain" description="Secretion system C-terminal sorting" evidence="2">
    <location>
        <begin position="404"/>
        <end position="472"/>
    </location>
</feature>
<sequence>MKQLYLLLLLNLTSLSLFAQQTTMPAICKNPPEGYSLGGSFTVSLQFACLDFTDNKATFFALNPLSPSGDKLSNLGYIFNFKDGDNLILPISLQTSTTVSEPGTYWILQYGNEKGNAYITCKSVEVIKTEQPDFDLIVCGENSVTVTFLDTPKNKTHGRYSIVWGDGIQNVSPVNISLPYSMTHTYPSVPIIHPYIVTEYTRGSTNFTVCQSSPIEFNYQNTLTPKITKFETNNSVSQIKMEHLGMKSYKLLAQKKGETSWSLVGDTDGFTNTFMGLDLSKIYYFKLSRKDDICQRAIESDTVSNINLAFEYPNKISWNSIDDISSLKEKIEYRLQRYYPNVSPTIKTLDFKQTNYLFSENEFEGFYNNSFRIAVKTSNVEILSNIFTLPPLSIENDTYNSVSIYPNPIEEIIQFNSIFQLKTAEIVDLQGKVVENQAIEENHISVKNLPKGKYILRLYNQEKKLIVNKTIVKM</sequence>
<evidence type="ECO:0000256" key="1">
    <source>
        <dbReference type="SAM" id="SignalP"/>
    </source>
</evidence>
<reference evidence="3" key="1">
    <citation type="submission" date="2021-12" db="EMBL/GenBank/DDBJ databases">
        <authorList>
            <person name="Rodrigo-Torres L."/>
            <person name="Arahal R. D."/>
            <person name="Lucena T."/>
        </authorList>
    </citation>
    <scope>NUCLEOTIDE SEQUENCE</scope>
    <source>
        <strain evidence="3">CECT 8858</strain>
    </source>
</reference>
<dbReference type="Proteomes" id="UP000837932">
    <property type="component" value="Unassembled WGS sequence"/>
</dbReference>
<keyword evidence="1" id="KW-0732">Signal</keyword>
<dbReference type="RefSeq" id="WP_238803845.1">
    <property type="nucleotide sequence ID" value="NZ_CAKLPY010000001.1"/>
</dbReference>
<name>A0ABM9AK57_9BACT</name>
<organism evidence="3 4">
    <name type="scientific">Emticicia aquatica</name>
    <dbReference type="NCBI Taxonomy" id="1681835"/>
    <lineage>
        <taxon>Bacteria</taxon>
        <taxon>Pseudomonadati</taxon>
        <taxon>Bacteroidota</taxon>
        <taxon>Cytophagia</taxon>
        <taxon>Cytophagales</taxon>
        <taxon>Leadbetterellaceae</taxon>
        <taxon>Emticicia</taxon>
    </lineage>
</organism>
<dbReference type="InterPro" id="IPR026444">
    <property type="entry name" value="Secre_tail"/>
</dbReference>
<keyword evidence="4" id="KW-1185">Reference proteome</keyword>
<comment type="caution">
    <text evidence="3">The sequence shown here is derived from an EMBL/GenBank/DDBJ whole genome shotgun (WGS) entry which is preliminary data.</text>
</comment>
<evidence type="ECO:0000259" key="2">
    <source>
        <dbReference type="Pfam" id="PF18962"/>
    </source>
</evidence>
<dbReference type="NCBIfam" id="TIGR04183">
    <property type="entry name" value="Por_Secre_tail"/>
    <property type="match status" value="1"/>
</dbReference>
<accession>A0ABM9AK57</accession>
<dbReference type="EMBL" id="CAKLPY010000001">
    <property type="protein sequence ID" value="CAH0994085.1"/>
    <property type="molecule type" value="Genomic_DNA"/>
</dbReference>
<gene>
    <name evidence="3" type="ORF">EMA8858_00192</name>
</gene>
<feature type="signal peptide" evidence="1">
    <location>
        <begin position="1"/>
        <end position="19"/>
    </location>
</feature>
<evidence type="ECO:0000313" key="3">
    <source>
        <dbReference type="EMBL" id="CAH0994085.1"/>
    </source>
</evidence>
<feature type="chain" id="PRO_5046413795" description="Secretion system C-terminal sorting domain-containing protein" evidence="1">
    <location>
        <begin position="20"/>
        <end position="474"/>
    </location>
</feature>